<sequence length="174" mass="18687">MNAMTASNQKSQYGYHQVDESNYDLDQHGMSKQKANRYGSEIQAHNGAPMRPYPGHVGSAHTQHNQNSCNDDQAMTSNHGGHYLTHQPYHGPSGIGYGNIGGQPKKSIRKGEECFTSPKLRTCLVLRAITIGIGTSTITVTASTIAAAATMMMMNPAVILRVALTVTGEAAGLW</sequence>
<dbReference type="Proteomes" id="UP000237105">
    <property type="component" value="Unassembled WGS sequence"/>
</dbReference>
<protein>
    <submittedName>
        <fullName evidence="1">Uncharacterized protein</fullName>
    </submittedName>
</protein>
<organism evidence="1 2">
    <name type="scientific">Parasponia andersonii</name>
    <name type="common">Sponia andersonii</name>
    <dbReference type="NCBI Taxonomy" id="3476"/>
    <lineage>
        <taxon>Eukaryota</taxon>
        <taxon>Viridiplantae</taxon>
        <taxon>Streptophyta</taxon>
        <taxon>Embryophyta</taxon>
        <taxon>Tracheophyta</taxon>
        <taxon>Spermatophyta</taxon>
        <taxon>Magnoliopsida</taxon>
        <taxon>eudicotyledons</taxon>
        <taxon>Gunneridae</taxon>
        <taxon>Pentapetalae</taxon>
        <taxon>rosids</taxon>
        <taxon>fabids</taxon>
        <taxon>Rosales</taxon>
        <taxon>Cannabaceae</taxon>
        <taxon>Parasponia</taxon>
    </lineage>
</organism>
<reference evidence="2" key="1">
    <citation type="submission" date="2016-06" db="EMBL/GenBank/DDBJ databases">
        <title>Parallel loss of symbiosis genes in relatives of nitrogen-fixing non-legume Parasponia.</title>
        <authorList>
            <person name="Van Velzen R."/>
            <person name="Holmer R."/>
            <person name="Bu F."/>
            <person name="Rutten L."/>
            <person name="Van Zeijl A."/>
            <person name="Liu W."/>
            <person name="Santuari L."/>
            <person name="Cao Q."/>
            <person name="Sharma T."/>
            <person name="Shen D."/>
            <person name="Roswanjaya Y."/>
            <person name="Wardhani T."/>
            <person name="Kalhor M.S."/>
            <person name="Jansen J."/>
            <person name="Van den Hoogen J."/>
            <person name="Gungor B."/>
            <person name="Hartog M."/>
            <person name="Hontelez J."/>
            <person name="Verver J."/>
            <person name="Yang W.-C."/>
            <person name="Schijlen E."/>
            <person name="Repin R."/>
            <person name="Schilthuizen M."/>
            <person name="Schranz E."/>
            <person name="Heidstra R."/>
            <person name="Miyata K."/>
            <person name="Fedorova E."/>
            <person name="Kohlen W."/>
            <person name="Bisseling T."/>
            <person name="Smit S."/>
            <person name="Geurts R."/>
        </authorList>
    </citation>
    <scope>NUCLEOTIDE SEQUENCE [LARGE SCALE GENOMIC DNA]</scope>
    <source>
        <strain evidence="2">cv. WU1-14</strain>
    </source>
</reference>
<dbReference type="OrthoDB" id="10435282at2759"/>
<dbReference type="EMBL" id="JXTB01000335">
    <property type="protein sequence ID" value="PON45243.1"/>
    <property type="molecule type" value="Genomic_DNA"/>
</dbReference>
<proteinExistence type="predicted"/>
<gene>
    <name evidence="1" type="ORF">PanWU01x14_260730</name>
</gene>
<comment type="caution">
    <text evidence="1">The sequence shown here is derived from an EMBL/GenBank/DDBJ whole genome shotgun (WGS) entry which is preliminary data.</text>
</comment>
<evidence type="ECO:0000313" key="1">
    <source>
        <dbReference type="EMBL" id="PON45243.1"/>
    </source>
</evidence>
<evidence type="ECO:0000313" key="2">
    <source>
        <dbReference type="Proteomes" id="UP000237105"/>
    </source>
</evidence>
<name>A0A2P5B8W5_PARAD</name>
<dbReference type="AlphaFoldDB" id="A0A2P5B8W5"/>
<keyword evidence="2" id="KW-1185">Reference proteome</keyword>
<accession>A0A2P5B8W5</accession>